<accession>A0ABD1J6T0</accession>
<evidence type="ECO:0000313" key="2">
    <source>
        <dbReference type="EMBL" id="KAL2081741.1"/>
    </source>
</evidence>
<gene>
    <name evidence="2" type="ORF">ACEWY4_023594</name>
</gene>
<feature type="domain" description="ATPase dynein-related AAA" evidence="1">
    <location>
        <begin position="101"/>
        <end position="159"/>
    </location>
</feature>
<comment type="caution">
    <text evidence="2">The sequence shown here is derived from an EMBL/GenBank/DDBJ whole genome shotgun (WGS) entry which is preliminary data.</text>
</comment>
<proteinExistence type="predicted"/>
<name>A0ABD1J6T0_9TELE</name>
<dbReference type="PANTHER" id="PTHR21610">
    <property type="entry name" value="VON WILLEBRAND FACTOR A DOMAIN-CONTAINING PROTEIN 8"/>
    <property type="match status" value="1"/>
</dbReference>
<reference evidence="2 3" key="1">
    <citation type="submission" date="2024-09" db="EMBL/GenBank/DDBJ databases">
        <title>A chromosome-level genome assembly of Gray's grenadier anchovy, Coilia grayii.</title>
        <authorList>
            <person name="Fu Z."/>
        </authorList>
    </citation>
    <scope>NUCLEOTIDE SEQUENCE [LARGE SCALE GENOMIC DNA]</scope>
    <source>
        <strain evidence="2">G4</strain>
        <tissue evidence="2">Muscle</tissue>
    </source>
</reference>
<dbReference type="InterPro" id="IPR039891">
    <property type="entry name" value="VWA8"/>
</dbReference>
<organism evidence="2 3">
    <name type="scientific">Coilia grayii</name>
    <name type="common">Gray's grenadier anchovy</name>
    <dbReference type="NCBI Taxonomy" id="363190"/>
    <lineage>
        <taxon>Eukaryota</taxon>
        <taxon>Metazoa</taxon>
        <taxon>Chordata</taxon>
        <taxon>Craniata</taxon>
        <taxon>Vertebrata</taxon>
        <taxon>Euteleostomi</taxon>
        <taxon>Actinopterygii</taxon>
        <taxon>Neopterygii</taxon>
        <taxon>Teleostei</taxon>
        <taxon>Clupei</taxon>
        <taxon>Clupeiformes</taxon>
        <taxon>Clupeoidei</taxon>
        <taxon>Engraulidae</taxon>
        <taxon>Coilinae</taxon>
        <taxon>Coilia</taxon>
    </lineage>
</organism>
<evidence type="ECO:0000259" key="1">
    <source>
        <dbReference type="Pfam" id="PF07728"/>
    </source>
</evidence>
<evidence type="ECO:0000313" key="3">
    <source>
        <dbReference type="Proteomes" id="UP001591681"/>
    </source>
</evidence>
<dbReference type="Pfam" id="PF07728">
    <property type="entry name" value="AAA_5"/>
    <property type="match status" value="1"/>
</dbReference>
<dbReference type="PANTHER" id="PTHR21610:SF9">
    <property type="entry name" value="VON WILLEBRAND FACTOR A DOMAIN-CONTAINING PROTEIN 8"/>
    <property type="match status" value="1"/>
</dbReference>
<protein>
    <recommendedName>
        <fullName evidence="1">ATPase dynein-related AAA domain-containing protein</fullName>
    </recommendedName>
</protein>
<sequence>MPSRIVCKGTAAAIAARRIRTILVTLSSKGEWARLAKGHNVQSKFINTSTGDTVKIGDLSYQLKKPRRPELVPINHMMDALPQTVARHLRWIMQKDLLGQDVFLIGPPGPLRRSIAMQYLELTKREVEYVALTRDTTETDLKQRREIKAGTAFYVDQVAGCESVLGSLC</sequence>
<dbReference type="Proteomes" id="UP001591681">
    <property type="component" value="Unassembled WGS sequence"/>
</dbReference>
<dbReference type="AlphaFoldDB" id="A0ABD1J6T0"/>
<dbReference type="InterPro" id="IPR011704">
    <property type="entry name" value="ATPase_dyneun-rel_AAA"/>
</dbReference>
<dbReference type="EMBL" id="JBHFQA010000020">
    <property type="protein sequence ID" value="KAL2081741.1"/>
    <property type="molecule type" value="Genomic_DNA"/>
</dbReference>
<keyword evidence="3" id="KW-1185">Reference proteome</keyword>